<dbReference type="Gene3D" id="1.10.10.10">
    <property type="entry name" value="Winged helix-like DNA-binding domain superfamily/Winged helix DNA-binding domain"/>
    <property type="match status" value="1"/>
</dbReference>
<dbReference type="SUPFAM" id="SSF46785">
    <property type="entry name" value="Winged helix' DNA-binding domain"/>
    <property type="match status" value="1"/>
</dbReference>
<dbReference type="PANTHER" id="PTHR30419:SF28">
    <property type="entry name" value="HTH-TYPE TRANSCRIPTIONAL REGULATOR BSDA"/>
    <property type="match status" value="1"/>
</dbReference>
<evidence type="ECO:0000313" key="7">
    <source>
        <dbReference type="Proteomes" id="UP000661435"/>
    </source>
</evidence>
<sequence length="299" mass="33153">MIQMNTTKCQILLKAVELGSITRAAEALGYTQSAVSRAVADLEREWDVALLTRNRSGTVLTSQGEALLPYLQALCNAGRELETQVAALHGLTRGTLRVGTFASASIQLLPAIMKEFMGLYPGIRFELLCCWEFAQVEDLIRRGQADCGFLGLPVGPDLETFPLFRDQLMAILPPDHPLSQAPFYPMARFAEDPFIRVPEDRDVEFGRIFQQAGVRPNLHYTVNDDFAIQAMVEQGLGVSIQPELILQNSGHRFAAIPLEQPHFRDLVLAVRRGRAPSVLTARFVDCVRRWIGQAHPSGA</sequence>
<dbReference type="EMBL" id="JACOPP010000039">
    <property type="protein sequence ID" value="MBC5735152.1"/>
    <property type="molecule type" value="Genomic_DNA"/>
</dbReference>
<accession>A0A8J6M6J3</accession>
<dbReference type="AlphaFoldDB" id="A0A8J6M6J3"/>
<organism evidence="6 7">
    <name type="scientific">Lawsonibacter hominis</name>
    <dbReference type="NCBI Taxonomy" id="2763053"/>
    <lineage>
        <taxon>Bacteria</taxon>
        <taxon>Bacillati</taxon>
        <taxon>Bacillota</taxon>
        <taxon>Clostridia</taxon>
        <taxon>Eubacteriales</taxon>
        <taxon>Oscillospiraceae</taxon>
        <taxon>Lawsonibacter</taxon>
    </lineage>
</organism>
<dbReference type="SUPFAM" id="SSF53850">
    <property type="entry name" value="Periplasmic binding protein-like II"/>
    <property type="match status" value="1"/>
</dbReference>
<evidence type="ECO:0000256" key="3">
    <source>
        <dbReference type="ARBA" id="ARBA00023125"/>
    </source>
</evidence>
<reference evidence="6" key="1">
    <citation type="submission" date="2020-08" db="EMBL/GenBank/DDBJ databases">
        <title>Genome public.</title>
        <authorList>
            <person name="Liu C."/>
            <person name="Sun Q."/>
        </authorList>
    </citation>
    <scope>NUCLEOTIDE SEQUENCE</scope>
    <source>
        <strain evidence="6">NSJ-51</strain>
    </source>
</reference>
<comment type="similarity">
    <text evidence="1">Belongs to the LysR transcriptional regulatory family.</text>
</comment>
<evidence type="ECO:0000256" key="2">
    <source>
        <dbReference type="ARBA" id="ARBA00023015"/>
    </source>
</evidence>
<keyword evidence="3" id="KW-0238">DNA-binding</keyword>
<evidence type="ECO:0000256" key="1">
    <source>
        <dbReference type="ARBA" id="ARBA00009437"/>
    </source>
</evidence>
<dbReference type="GO" id="GO:0003700">
    <property type="term" value="F:DNA-binding transcription factor activity"/>
    <property type="evidence" value="ECO:0007669"/>
    <property type="project" value="InterPro"/>
</dbReference>
<dbReference type="InterPro" id="IPR036390">
    <property type="entry name" value="WH_DNA-bd_sf"/>
</dbReference>
<gene>
    <name evidence="6" type="ORF">H8S57_15695</name>
</gene>
<dbReference type="Proteomes" id="UP000661435">
    <property type="component" value="Unassembled WGS sequence"/>
</dbReference>
<dbReference type="GO" id="GO:0005829">
    <property type="term" value="C:cytosol"/>
    <property type="evidence" value="ECO:0007669"/>
    <property type="project" value="TreeGrafter"/>
</dbReference>
<dbReference type="PANTHER" id="PTHR30419">
    <property type="entry name" value="HTH-TYPE TRANSCRIPTIONAL REGULATOR YBHD"/>
    <property type="match status" value="1"/>
</dbReference>
<evidence type="ECO:0000313" key="6">
    <source>
        <dbReference type="EMBL" id="MBC5735152.1"/>
    </source>
</evidence>
<proteinExistence type="inferred from homology"/>
<evidence type="ECO:0000259" key="5">
    <source>
        <dbReference type="PROSITE" id="PS50931"/>
    </source>
</evidence>
<dbReference type="Pfam" id="PF03466">
    <property type="entry name" value="LysR_substrate"/>
    <property type="match status" value="1"/>
</dbReference>
<feature type="domain" description="HTH lysR-type" evidence="5">
    <location>
        <begin position="4"/>
        <end position="61"/>
    </location>
</feature>
<evidence type="ECO:0000256" key="4">
    <source>
        <dbReference type="ARBA" id="ARBA00023163"/>
    </source>
</evidence>
<dbReference type="PROSITE" id="PS50931">
    <property type="entry name" value="HTH_LYSR"/>
    <property type="match status" value="1"/>
</dbReference>
<dbReference type="CDD" id="cd05466">
    <property type="entry name" value="PBP2_LTTR_substrate"/>
    <property type="match status" value="1"/>
</dbReference>
<dbReference type="GO" id="GO:0003677">
    <property type="term" value="F:DNA binding"/>
    <property type="evidence" value="ECO:0007669"/>
    <property type="project" value="UniProtKB-KW"/>
</dbReference>
<comment type="caution">
    <text evidence="6">The sequence shown here is derived from an EMBL/GenBank/DDBJ whole genome shotgun (WGS) entry which is preliminary data.</text>
</comment>
<dbReference type="InterPro" id="IPR005119">
    <property type="entry name" value="LysR_subst-bd"/>
</dbReference>
<keyword evidence="4" id="KW-0804">Transcription</keyword>
<protein>
    <submittedName>
        <fullName evidence="6">LysR family transcriptional regulator</fullName>
    </submittedName>
</protein>
<dbReference type="Pfam" id="PF00126">
    <property type="entry name" value="HTH_1"/>
    <property type="match status" value="1"/>
</dbReference>
<dbReference type="InterPro" id="IPR036388">
    <property type="entry name" value="WH-like_DNA-bd_sf"/>
</dbReference>
<name>A0A8J6M6J3_9FIRM</name>
<dbReference type="PRINTS" id="PR00039">
    <property type="entry name" value="HTHLYSR"/>
</dbReference>
<dbReference type="InterPro" id="IPR050950">
    <property type="entry name" value="HTH-type_LysR_regulators"/>
</dbReference>
<keyword evidence="2" id="KW-0805">Transcription regulation</keyword>
<keyword evidence="7" id="KW-1185">Reference proteome</keyword>
<dbReference type="Gene3D" id="3.40.190.290">
    <property type="match status" value="1"/>
</dbReference>
<dbReference type="InterPro" id="IPR000847">
    <property type="entry name" value="LysR_HTH_N"/>
</dbReference>